<proteinExistence type="inferred from homology"/>
<dbReference type="Gene3D" id="2.40.37.10">
    <property type="entry name" value="Lyase, Ornithine Decarboxylase, Chain A, domain 1"/>
    <property type="match status" value="1"/>
</dbReference>
<dbReference type="EC" id="5.1.1.1" evidence="3 7"/>
<dbReference type="GO" id="GO:0005829">
    <property type="term" value="C:cytosol"/>
    <property type="evidence" value="ECO:0007669"/>
    <property type="project" value="TreeGrafter"/>
</dbReference>
<dbReference type="EMBL" id="CP001867">
    <property type="protein sequence ID" value="ADB77012.1"/>
    <property type="molecule type" value="Genomic_DNA"/>
</dbReference>
<dbReference type="NCBIfam" id="TIGR00492">
    <property type="entry name" value="alr"/>
    <property type="match status" value="1"/>
</dbReference>
<evidence type="ECO:0000256" key="1">
    <source>
        <dbReference type="ARBA" id="ARBA00000316"/>
    </source>
</evidence>
<dbReference type="SMART" id="SM01005">
    <property type="entry name" value="Ala_racemase_C"/>
    <property type="match status" value="1"/>
</dbReference>
<dbReference type="Pfam" id="PF00842">
    <property type="entry name" value="Ala_racemase_C"/>
    <property type="match status" value="1"/>
</dbReference>
<evidence type="ECO:0000256" key="7">
    <source>
        <dbReference type="HAMAP-Rule" id="MF_01201"/>
    </source>
</evidence>
<evidence type="ECO:0000256" key="6">
    <source>
        <dbReference type="ARBA" id="ARBA00072221"/>
    </source>
</evidence>
<dbReference type="UniPathway" id="UPA00042">
    <property type="reaction ID" value="UER00497"/>
</dbReference>
<reference evidence="12" key="2">
    <citation type="submission" date="2010-01" db="EMBL/GenBank/DDBJ databases">
        <title>The complete genome of Geodermatophilus obscurus DSM 43160.</title>
        <authorList>
            <consortium name="US DOE Joint Genome Institute (JGI-PGF)"/>
            <person name="Lucas S."/>
            <person name="Copeland A."/>
            <person name="Lapidus A."/>
            <person name="Glavina del Rio T."/>
            <person name="Dalin E."/>
            <person name="Tice H."/>
            <person name="Bruce D."/>
            <person name="Goodwin L."/>
            <person name="Pitluck S."/>
            <person name="Kyrpides N."/>
            <person name="Mavromatis K."/>
            <person name="Ivanova N."/>
            <person name="Munk A.C."/>
            <person name="Brettin T."/>
            <person name="Detter J.C."/>
            <person name="Han C."/>
            <person name="Larimer F."/>
            <person name="Land M."/>
            <person name="Hauser L."/>
            <person name="Markowitz V."/>
            <person name="Cheng J.-F."/>
            <person name="Hugenholtz P."/>
            <person name="Woyke T."/>
            <person name="Wu D."/>
            <person name="Jando M."/>
            <person name="Schneider S."/>
            <person name="Klenk H.-P."/>
            <person name="Eisen J.A."/>
        </authorList>
    </citation>
    <scope>NUCLEOTIDE SEQUENCE [LARGE SCALE GENOMIC DNA]</scope>
    <source>
        <strain evidence="12">ATCC 25078 / DSM 43160 / JCM 3152 / KCC A-0152 / KCTC 9177 / NBRC 13315 / NRRL B-3577 / G-20</strain>
    </source>
</reference>
<protein>
    <recommendedName>
        <fullName evidence="6 7">Alanine racemase</fullName>
        <ecNumber evidence="3 7">5.1.1.1</ecNumber>
    </recommendedName>
</protein>
<feature type="modified residue" description="N6-(pyridoxal phosphate)lysine" evidence="7 8">
    <location>
        <position position="36"/>
    </location>
</feature>
<dbReference type="InterPro" id="IPR020622">
    <property type="entry name" value="Ala_racemase_pyridoxalP-BS"/>
</dbReference>
<gene>
    <name evidence="11" type="ordered locus">Gobs_4462</name>
</gene>
<evidence type="ECO:0000256" key="8">
    <source>
        <dbReference type="PIRSR" id="PIRSR600821-50"/>
    </source>
</evidence>
<dbReference type="InterPro" id="IPR029066">
    <property type="entry name" value="PLP-binding_barrel"/>
</dbReference>
<dbReference type="InterPro" id="IPR009006">
    <property type="entry name" value="Ala_racemase/Decarboxylase_C"/>
</dbReference>
<evidence type="ECO:0000256" key="2">
    <source>
        <dbReference type="ARBA" id="ARBA00001933"/>
    </source>
</evidence>
<dbReference type="InterPro" id="IPR011079">
    <property type="entry name" value="Ala_racemase_C"/>
</dbReference>
<accession>D2SH58</accession>
<dbReference type="eggNOG" id="COG0787">
    <property type="taxonomic scope" value="Bacteria"/>
</dbReference>
<dbReference type="PRINTS" id="PR00992">
    <property type="entry name" value="ALARACEMASE"/>
</dbReference>
<evidence type="ECO:0000259" key="10">
    <source>
        <dbReference type="SMART" id="SM01005"/>
    </source>
</evidence>
<dbReference type="CDD" id="cd00430">
    <property type="entry name" value="PLPDE_III_AR"/>
    <property type="match status" value="1"/>
</dbReference>
<keyword evidence="5 7" id="KW-0413">Isomerase</keyword>
<dbReference type="Pfam" id="PF01168">
    <property type="entry name" value="Ala_racemase_N"/>
    <property type="match status" value="1"/>
</dbReference>
<dbReference type="GO" id="GO:0030632">
    <property type="term" value="P:D-alanine biosynthetic process"/>
    <property type="evidence" value="ECO:0007669"/>
    <property type="project" value="UniProtKB-UniRule"/>
</dbReference>
<organism evidence="11 12">
    <name type="scientific">Geodermatophilus obscurus (strain ATCC 25078 / DSM 43160 / JCM 3152 / CCUG 61914 / KCC A-0152 / KCTC 9177 / NBRC 13315 / NRRL B-3577 / G-20)</name>
    <dbReference type="NCBI Taxonomy" id="526225"/>
    <lineage>
        <taxon>Bacteria</taxon>
        <taxon>Bacillati</taxon>
        <taxon>Actinomycetota</taxon>
        <taxon>Actinomycetes</taxon>
        <taxon>Geodermatophilales</taxon>
        <taxon>Geodermatophilaceae</taxon>
        <taxon>Geodermatophilus</taxon>
    </lineage>
</organism>
<dbReference type="HOGENOM" id="CLU_028393_0_0_11"/>
<evidence type="ECO:0000256" key="4">
    <source>
        <dbReference type="ARBA" id="ARBA00022898"/>
    </source>
</evidence>
<dbReference type="KEGG" id="gob:Gobs_4462"/>
<comment type="catalytic activity">
    <reaction evidence="1 7">
        <text>L-alanine = D-alanine</text>
        <dbReference type="Rhea" id="RHEA:20249"/>
        <dbReference type="ChEBI" id="CHEBI:57416"/>
        <dbReference type="ChEBI" id="CHEBI:57972"/>
        <dbReference type="EC" id="5.1.1.1"/>
    </reaction>
</comment>
<comment type="similarity">
    <text evidence="7">Belongs to the alanine racemase family.</text>
</comment>
<dbReference type="OrthoDB" id="9813814at2"/>
<dbReference type="RefSeq" id="WP_012950437.1">
    <property type="nucleotide sequence ID" value="NC_013757.1"/>
</dbReference>
<reference evidence="11 12" key="1">
    <citation type="journal article" date="2010" name="Stand. Genomic Sci.">
        <title>Complete genome sequence of Geodermatophilus obscurus type strain (G-20).</title>
        <authorList>
            <person name="Ivanova N."/>
            <person name="Sikorski J."/>
            <person name="Jando M."/>
            <person name="Munk C."/>
            <person name="Lapidus A."/>
            <person name="Glavina Del Rio T."/>
            <person name="Copeland A."/>
            <person name="Tice H."/>
            <person name="Cheng J.-F."/>
            <person name="Lucas S."/>
            <person name="Chen F."/>
            <person name="Nolan M."/>
            <person name="Bruce D."/>
            <person name="Goodwin L."/>
            <person name="Pitluck S."/>
            <person name="Mavromatis K."/>
            <person name="Mikhailova N."/>
            <person name="Pati A."/>
            <person name="Chen A."/>
            <person name="Palaniappan K."/>
            <person name="Land M."/>
            <person name="Hauser L."/>
            <person name="Chang Y.-J."/>
            <person name="Jeffries C.D."/>
            <person name="Meincke L."/>
            <person name="Brettin T."/>
            <person name="Detter J.C."/>
            <person name="Detter J.C."/>
            <person name="Rohde M."/>
            <person name="Goeker M."/>
            <person name="Bristow J."/>
            <person name="Eisen J.A."/>
            <person name="Markowitz V."/>
            <person name="Hugenholtz P."/>
            <person name="Kyrpides N.C."/>
            <person name="Klenk H.-P."/>
        </authorList>
    </citation>
    <scope>NUCLEOTIDE SEQUENCE [LARGE SCALE GENOMIC DNA]</scope>
    <source>
        <strain evidence="12">ATCC 25078 / DSM 43160 / JCM 3152 / KCC A-0152 / KCTC 9177 / NBRC 13315 / NRRL B-3577 / G-20</strain>
    </source>
</reference>
<feature type="binding site" evidence="7 9">
    <location>
        <position position="134"/>
    </location>
    <ligand>
        <name>substrate</name>
    </ligand>
</feature>
<dbReference type="FunFam" id="2.40.37.10:FF:000015">
    <property type="entry name" value="Alanine racemase"/>
    <property type="match status" value="1"/>
</dbReference>
<dbReference type="FunFam" id="3.20.20.10:FF:000002">
    <property type="entry name" value="Alanine racemase"/>
    <property type="match status" value="1"/>
</dbReference>
<evidence type="ECO:0000256" key="9">
    <source>
        <dbReference type="PIRSR" id="PIRSR600821-52"/>
    </source>
</evidence>
<keyword evidence="12" id="KW-1185">Reference proteome</keyword>
<feature type="binding site" evidence="7 9">
    <location>
        <position position="314"/>
    </location>
    <ligand>
        <name>substrate</name>
    </ligand>
</feature>
<dbReference type="SUPFAM" id="SSF51419">
    <property type="entry name" value="PLP-binding barrel"/>
    <property type="match status" value="1"/>
</dbReference>
<dbReference type="InterPro" id="IPR001608">
    <property type="entry name" value="Ala_racemase_N"/>
</dbReference>
<feature type="domain" description="Alanine racemase C-terminal" evidence="10">
    <location>
        <begin position="245"/>
        <end position="372"/>
    </location>
</feature>
<dbReference type="Proteomes" id="UP000001382">
    <property type="component" value="Chromosome"/>
</dbReference>
<dbReference type="PANTHER" id="PTHR30511:SF0">
    <property type="entry name" value="ALANINE RACEMASE, CATABOLIC-RELATED"/>
    <property type="match status" value="1"/>
</dbReference>
<dbReference type="PANTHER" id="PTHR30511">
    <property type="entry name" value="ALANINE RACEMASE"/>
    <property type="match status" value="1"/>
</dbReference>
<dbReference type="PROSITE" id="PS00395">
    <property type="entry name" value="ALANINE_RACEMASE"/>
    <property type="match status" value="1"/>
</dbReference>
<dbReference type="HAMAP" id="MF_01201">
    <property type="entry name" value="Ala_racemase"/>
    <property type="match status" value="1"/>
</dbReference>
<keyword evidence="4 7" id="KW-0663">Pyridoxal phosphate</keyword>
<comment type="cofactor">
    <cofactor evidence="2 7 8">
        <name>pyridoxal 5'-phosphate</name>
        <dbReference type="ChEBI" id="CHEBI:597326"/>
    </cofactor>
</comment>
<comment type="function">
    <text evidence="7">Catalyzes the interconversion of L-alanine and D-alanine. May also act on other amino acids.</text>
</comment>
<dbReference type="InterPro" id="IPR000821">
    <property type="entry name" value="Ala_racemase"/>
</dbReference>
<feature type="active site" description="Proton acceptor; specific for L-alanine" evidence="7">
    <location>
        <position position="266"/>
    </location>
</feature>
<evidence type="ECO:0000313" key="11">
    <source>
        <dbReference type="EMBL" id="ADB77012.1"/>
    </source>
</evidence>
<evidence type="ECO:0000256" key="5">
    <source>
        <dbReference type="ARBA" id="ARBA00023235"/>
    </source>
</evidence>
<sequence length="378" mass="39020">MTQRARAEVVVDLDTIAANTAALRERVGRPLMAVVKADGYGHGLVPSARAALAGGADALGVAVLEEALALRAAGVTVPLLSWLHTPGTDYAAALTADVEVSVNAEWALAEVVAAARATGRTAQLHLFADTGLSREGATEADWPGLVAAAARAQDDGEVAVVGLWSHMAYADAPTHPTIGAQVRVFEEAVAIARAAGLTGARLHLANSAATVALPDTWYDMVRPGIAVYGLDPLGGDPAAHGLRPAMTVRARAALTKRVPAGAGVSYGHTYFPESETTLLLVPVGYADGVPRAAGNRAPVLAAGAHRTIAGRVCMDQFVLDVGDAEVRAGDEVVLWGPGDRGEPTAQDWADAVDSIHYELVTRIGGRFTRRYVGSAGAV</sequence>
<dbReference type="STRING" id="526225.Gobs_4462"/>
<dbReference type="GO" id="GO:0009252">
    <property type="term" value="P:peptidoglycan biosynthetic process"/>
    <property type="evidence" value="ECO:0007669"/>
    <property type="project" value="TreeGrafter"/>
</dbReference>
<name>D2SH58_GEOOG</name>
<dbReference type="SUPFAM" id="SSF50621">
    <property type="entry name" value="Alanine racemase C-terminal domain-like"/>
    <property type="match status" value="1"/>
</dbReference>
<evidence type="ECO:0000256" key="3">
    <source>
        <dbReference type="ARBA" id="ARBA00013089"/>
    </source>
</evidence>
<dbReference type="GO" id="GO:0008784">
    <property type="term" value="F:alanine racemase activity"/>
    <property type="evidence" value="ECO:0007669"/>
    <property type="project" value="UniProtKB-UniRule"/>
</dbReference>
<evidence type="ECO:0000313" key="12">
    <source>
        <dbReference type="Proteomes" id="UP000001382"/>
    </source>
</evidence>
<comment type="pathway">
    <text evidence="7">Amino-acid biosynthesis; D-alanine biosynthesis; D-alanine from L-alanine: step 1/1.</text>
</comment>
<dbReference type="GO" id="GO:0030170">
    <property type="term" value="F:pyridoxal phosphate binding"/>
    <property type="evidence" value="ECO:0007669"/>
    <property type="project" value="UniProtKB-UniRule"/>
</dbReference>
<dbReference type="Gene3D" id="3.20.20.10">
    <property type="entry name" value="Alanine racemase"/>
    <property type="match status" value="1"/>
</dbReference>
<feature type="active site" description="Proton acceptor; specific for D-alanine" evidence="7">
    <location>
        <position position="36"/>
    </location>
</feature>
<dbReference type="AlphaFoldDB" id="D2SH58"/>